<protein>
    <recommendedName>
        <fullName evidence="3">F-box domain-containing protein</fullName>
    </recommendedName>
</protein>
<organism evidence="1 2">
    <name type="scientific">Drechslerella stenobrocha 248</name>
    <dbReference type="NCBI Taxonomy" id="1043628"/>
    <lineage>
        <taxon>Eukaryota</taxon>
        <taxon>Fungi</taxon>
        <taxon>Dikarya</taxon>
        <taxon>Ascomycota</taxon>
        <taxon>Pezizomycotina</taxon>
        <taxon>Orbiliomycetes</taxon>
        <taxon>Orbiliales</taxon>
        <taxon>Orbiliaceae</taxon>
        <taxon>Drechslerella</taxon>
    </lineage>
</organism>
<dbReference type="OrthoDB" id="10646438at2759"/>
<accession>W7HK42</accession>
<reference evidence="1 2" key="1">
    <citation type="submission" date="2013-05" db="EMBL/GenBank/DDBJ databases">
        <title>Drechslerella stenobrocha genome reveals carnivorous origination and mechanical trapping mechanism of predatory fungi.</title>
        <authorList>
            <person name="Liu X."/>
            <person name="Zhang W."/>
            <person name="Liu K."/>
        </authorList>
    </citation>
    <scope>NUCLEOTIDE SEQUENCE [LARGE SCALE GENOMIC DNA]</scope>
    <source>
        <strain evidence="1 2">248</strain>
    </source>
</reference>
<sequence>MPTQSLLLALPDELLLQVVKSLYTDPPQGSQPLEDLKALRKTCKRLCNVANIFFFNRFTYYPIDPIAGQARSVRSILYLKHILSQGYSTWLNTLNLIILPGLPPPGALYRIGQDVFSRRSPGFMCIYCGYPYFNCRHARKNLLLNGLSDLKHLVDESVQSDKLRRINIKILAEQRAELYDHPSVPADEQESALIHALYHGISLPLPQAYNGELVLSMVDNYRLNPEPVLRGISGLVTRLRVENSVHMHPTTQQENPVELVEFLRCIACKNDGGRLRELYISFAVITEISLDDKLHFTNLTLLVLHAVRFSPVEPFVKFLGVNGALLLALSMEEVELFPPAAGNWNQVLCVVRDDCTALTRFSFQCGVSWHNSTACLPLCQSLDGQAELDCHVMCEIDRAVDTRRFARDLIRKTPYIGREELQKLTAEFDKEEWDEKMYWFMCQMDYIVAKEKEFKICGLWGDGLVDDAYD</sequence>
<evidence type="ECO:0000313" key="2">
    <source>
        <dbReference type="Proteomes" id="UP000024837"/>
    </source>
</evidence>
<evidence type="ECO:0000313" key="1">
    <source>
        <dbReference type="EMBL" id="EWC44366.1"/>
    </source>
</evidence>
<keyword evidence="2" id="KW-1185">Reference proteome</keyword>
<dbReference type="Proteomes" id="UP000024837">
    <property type="component" value="Unassembled WGS sequence"/>
</dbReference>
<proteinExistence type="predicted"/>
<dbReference type="EMBL" id="KI966443">
    <property type="protein sequence ID" value="EWC44366.1"/>
    <property type="molecule type" value="Genomic_DNA"/>
</dbReference>
<dbReference type="HOGENOM" id="CLU_581429_0_0_1"/>
<name>W7HK42_9PEZI</name>
<evidence type="ECO:0008006" key="3">
    <source>
        <dbReference type="Google" id="ProtNLM"/>
    </source>
</evidence>
<dbReference type="AlphaFoldDB" id="W7HK42"/>
<gene>
    <name evidence="1" type="ORF">DRE_01192</name>
</gene>